<evidence type="ECO:0000256" key="2">
    <source>
        <dbReference type="ARBA" id="ARBA00022598"/>
    </source>
</evidence>
<dbReference type="AlphaFoldDB" id="A0AAE1QR94"/>
<evidence type="ECO:0000313" key="11">
    <source>
        <dbReference type="EMBL" id="KAK4337263.1"/>
    </source>
</evidence>
<dbReference type="GO" id="GO:0005634">
    <property type="term" value="C:nucleus"/>
    <property type="evidence" value="ECO:0007669"/>
    <property type="project" value="TreeGrafter"/>
</dbReference>
<dbReference type="Pfam" id="PF04679">
    <property type="entry name" value="DNA_ligase_A_C"/>
    <property type="match status" value="1"/>
</dbReference>
<dbReference type="GO" id="GO:0005739">
    <property type="term" value="C:mitochondrion"/>
    <property type="evidence" value="ECO:0007669"/>
    <property type="project" value="TreeGrafter"/>
</dbReference>
<dbReference type="Pfam" id="PF01068">
    <property type="entry name" value="DNA_ligase_A_M"/>
    <property type="match status" value="1"/>
</dbReference>
<dbReference type="SUPFAM" id="SSF56091">
    <property type="entry name" value="DNA ligase/mRNA capping enzyme, catalytic domain"/>
    <property type="match status" value="1"/>
</dbReference>
<sequence length="437" mass="50029">MFDPVSDLSSNNYSGHHNDLDSGKLDADLGKLVQQIKEGQENMDYHGGNFQELDSVNSDKEDDTGGRILKAVAMQLDNGNWIAALGPYSSNSYGSKSKDRGFDSIDKKQGLQVAEKQKVSPWDLIEGHKNPAPLCWSWFGTLKIERKPLRGEENHHLLPWHAHLISKPTSHYLQQPQIPIEEDSEMEAEPASPEKMIIVPERRNLLKENFKEIEGQFFYAQSKDLESVEEVEEFLEESIKGKCEGLMIKTLDDDATYEIAKRSHKWLKLKKDYLDGVGDTLDLVVIGAYYGKGKRTGCYGGYLLACYDDENEEFQSICKLGTGFKDEDLEQHYKFFQEHKSSGIKKYYKCDESIKPDVWFEPVQVWEIKCADISLSPVYKAAIGHVDENKGISLRFPRFIRVREDKKPEMATNSSQVAEIYKNQEIFKKNDLQNEDF</sequence>
<dbReference type="FunFam" id="2.40.50.140:FF:000062">
    <property type="entry name" value="DNA ligase"/>
    <property type="match status" value="1"/>
</dbReference>
<keyword evidence="3" id="KW-0235">DNA replication</keyword>
<dbReference type="Proteomes" id="UP001291623">
    <property type="component" value="Unassembled WGS sequence"/>
</dbReference>
<keyword evidence="2" id="KW-0436">Ligase</keyword>
<feature type="region of interest" description="Disordered" evidence="9">
    <location>
        <begin position="1"/>
        <end position="21"/>
    </location>
</feature>
<dbReference type="InterPro" id="IPR016059">
    <property type="entry name" value="DNA_ligase_ATP-dep_CS"/>
</dbReference>
<dbReference type="GO" id="GO:0006281">
    <property type="term" value="P:DNA repair"/>
    <property type="evidence" value="ECO:0007669"/>
    <property type="project" value="InterPro"/>
</dbReference>
<evidence type="ECO:0000256" key="1">
    <source>
        <dbReference type="ARBA" id="ARBA00007572"/>
    </source>
</evidence>
<evidence type="ECO:0000256" key="7">
    <source>
        <dbReference type="ARBA" id="ARBA00041666"/>
    </source>
</evidence>
<dbReference type="InterPro" id="IPR012340">
    <property type="entry name" value="NA-bd_OB-fold"/>
</dbReference>
<dbReference type="InterPro" id="IPR000977">
    <property type="entry name" value="DNA_ligase_ATP-dep"/>
</dbReference>
<evidence type="ECO:0000256" key="5">
    <source>
        <dbReference type="ARBA" id="ARBA00022840"/>
    </source>
</evidence>
<keyword evidence="4" id="KW-0547">Nucleotide-binding</keyword>
<keyword evidence="5" id="KW-0067">ATP-binding</keyword>
<dbReference type="GO" id="GO:1903461">
    <property type="term" value="P:Okazaki fragment processing involved in mitotic DNA replication"/>
    <property type="evidence" value="ECO:0007669"/>
    <property type="project" value="TreeGrafter"/>
</dbReference>
<comment type="similarity">
    <text evidence="1 8">Belongs to the ATP-dependent DNA ligase family.</text>
</comment>
<dbReference type="NCBIfam" id="TIGR00574">
    <property type="entry name" value="dnl1"/>
    <property type="match status" value="1"/>
</dbReference>
<dbReference type="PANTHER" id="PTHR45674">
    <property type="entry name" value="DNA LIGASE 1/3 FAMILY MEMBER"/>
    <property type="match status" value="1"/>
</dbReference>
<dbReference type="PROSITE" id="PS50160">
    <property type="entry name" value="DNA_LIGASE_A3"/>
    <property type="match status" value="1"/>
</dbReference>
<dbReference type="SUPFAM" id="SSF50249">
    <property type="entry name" value="Nucleic acid-binding proteins"/>
    <property type="match status" value="1"/>
</dbReference>
<comment type="caution">
    <text evidence="11">The sequence shown here is derived from an EMBL/GenBank/DDBJ whole genome shotgun (WGS) entry which is preliminary data.</text>
</comment>
<evidence type="ECO:0000313" key="12">
    <source>
        <dbReference type="Proteomes" id="UP001291623"/>
    </source>
</evidence>
<dbReference type="PROSITE" id="PS00333">
    <property type="entry name" value="DNA_LIGASE_A2"/>
    <property type="match status" value="1"/>
</dbReference>
<dbReference type="CDD" id="cd07969">
    <property type="entry name" value="OBF_DNA_ligase_I"/>
    <property type="match status" value="1"/>
</dbReference>
<gene>
    <name evidence="11" type="ORF">RND71_043261</name>
</gene>
<evidence type="ECO:0000259" key="10">
    <source>
        <dbReference type="PROSITE" id="PS50160"/>
    </source>
</evidence>
<organism evidence="11 12">
    <name type="scientific">Anisodus tanguticus</name>
    <dbReference type="NCBI Taxonomy" id="243964"/>
    <lineage>
        <taxon>Eukaryota</taxon>
        <taxon>Viridiplantae</taxon>
        <taxon>Streptophyta</taxon>
        <taxon>Embryophyta</taxon>
        <taxon>Tracheophyta</taxon>
        <taxon>Spermatophyta</taxon>
        <taxon>Magnoliopsida</taxon>
        <taxon>eudicotyledons</taxon>
        <taxon>Gunneridae</taxon>
        <taxon>Pentapetalae</taxon>
        <taxon>asterids</taxon>
        <taxon>lamiids</taxon>
        <taxon>Solanales</taxon>
        <taxon>Solanaceae</taxon>
        <taxon>Solanoideae</taxon>
        <taxon>Hyoscyameae</taxon>
        <taxon>Anisodus</taxon>
    </lineage>
</organism>
<dbReference type="EMBL" id="JAVYJV010000041">
    <property type="protein sequence ID" value="KAK4337263.1"/>
    <property type="molecule type" value="Genomic_DNA"/>
</dbReference>
<evidence type="ECO:0000256" key="6">
    <source>
        <dbReference type="ARBA" id="ARBA00041131"/>
    </source>
</evidence>
<dbReference type="PANTHER" id="PTHR45674:SF4">
    <property type="entry name" value="DNA LIGASE 1"/>
    <property type="match status" value="1"/>
</dbReference>
<protein>
    <recommendedName>
        <fullName evidence="6">DNA ligase 1</fullName>
    </recommendedName>
    <alternativeName>
        <fullName evidence="7">DNA ligase I</fullName>
    </alternativeName>
</protein>
<dbReference type="Gene3D" id="3.30.1490.70">
    <property type="match status" value="1"/>
</dbReference>
<dbReference type="GO" id="GO:0005524">
    <property type="term" value="F:ATP binding"/>
    <property type="evidence" value="ECO:0007669"/>
    <property type="project" value="UniProtKB-KW"/>
</dbReference>
<proteinExistence type="inferred from homology"/>
<dbReference type="Gene3D" id="2.40.50.140">
    <property type="entry name" value="Nucleic acid-binding proteins"/>
    <property type="match status" value="1"/>
</dbReference>
<dbReference type="InterPro" id="IPR012309">
    <property type="entry name" value="DNA_ligase_ATP-dep_C"/>
</dbReference>
<name>A0AAE1QR94_9SOLA</name>
<evidence type="ECO:0000256" key="4">
    <source>
        <dbReference type="ARBA" id="ARBA00022741"/>
    </source>
</evidence>
<keyword evidence="12" id="KW-1185">Reference proteome</keyword>
<accession>A0AAE1QR94</accession>
<evidence type="ECO:0000256" key="3">
    <source>
        <dbReference type="ARBA" id="ARBA00022705"/>
    </source>
</evidence>
<dbReference type="InterPro" id="IPR012310">
    <property type="entry name" value="DNA_ligase_ATP-dep_cent"/>
</dbReference>
<feature type="domain" description="ATP-dependent DNA ligase family profile" evidence="10">
    <location>
        <begin position="201"/>
        <end position="308"/>
    </location>
</feature>
<dbReference type="InterPro" id="IPR050191">
    <property type="entry name" value="ATP-dep_DNA_ligase"/>
</dbReference>
<dbReference type="GO" id="GO:0006310">
    <property type="term" value="P:DNA recombination"/>
    <property type="evidence" value="ECO:0007669"/>
    <property type="project" value="InterPro"/>
</dbReference>
<reference evidence="11" key="1">
    <citation type="submission" date="2023-12" db="EMBL/GenBank/DDBJ databases">
        <title>Genome assembly of Anisodus tanguticus.</title>
        <authorList>
            <person name="Wang Y.-J."/>
        </authorList>
    </citation>
    <scope>NUCLEOTIDE SEQUENCE</scope>
    <source>
        <strain evidence="11">KB-2021</strain>
        <tissue evidence="11">Leaf</tissue>
    </source>
</reference>
<dbReference type="GO" id="GO:0071897">
    <property type="term" value="P:DNA biosynthetic process"/>
    <property type="evidence" value="ECO:0007669"/>
    <property type="project" value="InterPro"/>
</dbReference>
<evidence type="ECO:0000256" key="9">
    <source>
        <dbReference type="SAM" id="MobiDB-lite"/>
    </source>
</evidence>
<evidence type="ECO:0000256" key="8">
    <source>
        <dbReference type="RuleBase" id="RU004196"/>
    </source>
</evidence>
<dbReference type="GO" id="GO:0003910">
    <property type="term" value="F:DNA ligase (ATP) activity"/>
    <property type="evidence" value="ECO:0007669"/>
    <property type="project" value="InterPro"/>
</dbReference>